<evidence type="ECO:0000313" key="1">
    <source>
        <dbReference type="EMBL" id="PHM75199.1"/>
    </source>
</evidence>
<evidence type="ECO:0000313" key="2">
    <source>
        <dbReference type="Proteomes" id="UP000221101"/>
    </source>
</evidence>
<gene>
    <name evidence="1" type="ORF">Xkoz_00212</name>
</gene>
<organism evidence="1 2">
    <name type="scientific">Xenorhabdus kozodoii</name>
    <dbReference type="NCBI Taxonomy" id="351676"/>
    <lineage>
        <taxon>Bacteria</taxon>
        <taxon>Pseudomonadati</taxon>
        <taxon>Pseudomonadota</taxon>
        <taxon>Gammaproteobacteria</taxon>
        <taxon>Enterobacterales</taxon>
        <taxon>Morganellaceae</taxon>
        <taxon>Xenorhabdus</taxon>
    </lineage>
</organism>
<dbReference type="AlphaFoldDB" id="A0A2D0LHL3"/>
<comment type="caution">
    <text evidence="1">The sequence shown here is derived from an EMBL/GenBank/DDBJ whole genome shotgun (WGS) entry which is preliminary data.</text>
</comment>
<accession>A0A2D0LHL3</accession>
<name>A0A2D0LHL3_9GAMM</name>
<proteinExistence type="predicted"/>
<dbReference type="EMBL" id="NJCX01000001">
    <property type="protein sequence ID" value="PHM75199.1"/>
    <property type="molecule type" value="Genomic_DNA"/>
</dbReference>
<reference evidence="1 2" key="1">
    <citation type="journal article" date="2017" name="Nat. Microbiol.">
        <title>Natural product diversity associated with the nematode symbionts Photorhabdus and Xenorhabdus.</title>
        <authorList>
            <person name="Tobias N.J."/>
            <person name="Wolff H."/>
            <person name="Djahanschiri B."/>
            <person name="Grundmann F."/>
            <person name="Kronenwerth M."/>
            <person name="Shi Y.M."/>
            <person name="Simonyi S."/>
            <person name="Grun P."/>
            <person name="Shapiro-Ilan D."/>
            <person name="Pidot S.J."/>
            <person name="Stinear T.P."/>
            <person name="Ebersberger I."/>
            <person name="Bode H.B."/>
        </authorList>
    </citation>
    <scope>NUCLEOTIDE SEQUENCE [LARGE SCALE GENOMIC DNA]</scope>
    <source>
        <strain evidence="1 2">DSM 17907</strain>
    </source>
</reference>
<dbReference type="Proteomes" id="UP000221101">
    <property type="component" value="Unassembled WGS sequence"/>
</dbReference>
<protein>
    <submittedName>
        <fullName evidence="1">Uncharacterized protein</fullName>
    </submittedName>
</protein>
<keyword evidence="2" id="KW-1185">Reference proteome</keyword>
<sequence>MGVVRSSCMNNHTWEHYVENGCNFTENMLSEDFRLYKDISGYQYHSVVFLTGLFYKQKYLNND</sequence>